<dbReference type="SUPFAM" id="SSF53223">
    <property type="entry name" value="Aminoacid dehydrogenase-like, N-terminal domain"/>
    <property type="match status" value="1"/>
</dbReference>
<keyword evidence="6 11" id="KW-0521">NADP</keyword>
<keyword evidence="7 11" id="KW-0560">Oxidoreductase</keyword>
<gene>
    <name evidence="11 14" type="primary">folD</name>
    <name evidence="14" type="ORF">V6U78_02535</name>
</gene>
<comment type="similarity">
    <text evidence="11">Belongs to the tetrahydrofolate dehydrogenase/cyclohydrolase family.</text>
</comment>
<evidence type="ECO:0000256" key="2">
    <source>
        <dbReference type="ARBA" id="ARBA00022563"/>
    </source>
</evidence>
<dbReference type="PROSITE" id="PS00767">
    <property type="entry name" value="THF_DHG_CYH_2"/>
    <property type="match status" value="1"/>
</dbReference>
<organism evidence="14 15">
    <name type="scientific">Marinospirillum alkalitolerans</name>
    <dbReference type="NCBI Taxonomy" id="3123374"/>
    <lineage>
        <taxon>Bacteria</taxon>
        <taxon>Pseudomonadati</taxon>
        <taxon>Pseudomonadota</taxon>
        <taxon>Gammaproteobacteria</taxon>
        <taxon>Oceanospirillales</taxon>
        <taxon>Oceanospirillaceae</taxon>
        <taxon>Marinospirillum</taxon>
    </lineage>
</organism>
<dbReference type="SUPFAM" id="SSF51735">
    <property type="entry name" value="NAD(P)-binding Rossmann-fold domains"/>
    <property type="match status" value="1"/>
</dbReference>
<keyword evidence="3 11" id="KW-0028">Amino-acid biosynthesis</keyword>
<evidence type="ECO:0000256" key="6">
    <source>
        <dbReference type="ARBA" id="ARBA00022857"/>
    </source>
</evidence>
<dbReference type="PANTHER" id="PTHR48099">
    <property type="entry name" value="C-1-TETRAHYDROFOLATE SYNTHASE, CYTOPLASMIC-RELATED"/>
    <property type="match status" value="1"/>
</dbReference>
<evidence type="ECO:0000259" key="12">
    <source>
        <dbReference type="Pfam" id="PF00763"/>
    </source>
</evidence>
<dbReference type="CDD" id="cd01080">
    <property type="entry name" value="NAD_bind_m-THF_DH_Cyclohyd"/>
    <property type="match status" value="1"/>
</dbReference>
<feature type="domain" description="Tetrahydrofolate dehydrogenase/cyclohydrolase catalytic" evidence="12">
    <location>
        <begin position="6"/>
        <end position="121"/>
    </location>
</feature>
<dbReference type="GO" id="GO:0004488">
    <property type="term" value="F:methylenetetrahydrofolate dehydrogenase (NADP+) activity"/>
    <property type="evidence" value="ECO:0007669"/>
    <property type="project" value="UniProtKB-EC"/>
</dbReference>
<comment type="caution">
    <text evidence="11">Lacks conserved residue(s) required for the propagation of feature annotation.</text>
</comment>
<comment type="function">
    <text evidence="11">Catalyzes the oxidation of 5,10-methylenetetrahydrofolate to 5,10-methenyltetrahydrofolate and then the hydrolysis of 5,10-methenyltetrahydrofolate to 10-formyltetrahydrofolate.</text>
</comment>
<dbReference type="NCBIfam" id="NF008058">
    <property type="entry name" value="PRK10792.1"/>
    <property type="match status" value="1"/>
</dbReference>
<comment type="catalytic activity">
    <reaction evidence="11">
        <text>(6R)-5,10-methylene-5,6,7,8-tetrahydrofolate + NADP(+) = (6R)-5,10-methenyltetrahydrofolate + NADPH</text>
        <dbReference type="Rhea" id="RHEA:22812"/>
        <dbReference type="ChEBI" id="CHEBI:15636"/>
        <dbReference type="ChEBI" id="CHEBI:57455"/>
        <dbReference type="ChEBI" id="CHEBI:57783"/>
        <dbReference type="ChEBI" id="CHEBI:58349"/>
        <dbReference type="EC" id="1.5.1.5"/>
    </reaction>
</comment>
<evidence type="ECO:0000256" key="9">
    <source>
        <dbReference type="ARBA" id="ARBA00023167"/>
    </source>
</evidence>
<dbReference type="RefSeq" id="WP_405336871.1">
    <property type="nucleotide sequence ID" value="NZ_JBANFI010000001.1"/>
</dbReference>
<dbReference type="PRINTS" id="PR00085">
    <property type="entry name" value="THFDHDRGNASE"/>
</dbReference>
<feature type="binding site" evidence="11">
    <location>
        <begin position="166"/>
        <end position="168"/>
    </location>
    <ligand>
        <name>NADP(+)</name>
        <dbReference type="ChEBI" id="CHEBI:58349"/>
    </ligand>
</feature>
<keyword evidence="10 11" id="KW-0511">Multifunctional enzyme</keyword>
<proteinExistence type="inferred from homology"/>
<feature type="domain" description="Tetrahydrofolate dehydrogenase/cyclohydrolase NAD(P)-binding" evidence="13">
    <location>
        <begin position="140"/>
        <end position="280"/>
    </location>
</feature>
<keyword evidence="8 11" id="KW-0368">Histidine biosynthesis</keyword>
<dbReference type="HAMAP" id="MF_01576">
    <property type="entry name" value="THF_DHG_CYH"/>
    <property type="match status" value="1"/>
</dbReference>
<dbReference type="Pfam" id="PF02882">
    <property type="entry name" value="THF_DHG_CYH_C"/>
    <property type="match status" value="1"/>
</dbReference>
<dbReference type="EMBL" id="JBANFI010000001">
    <property type="protein sequence ID" value="MFK7159916.1"/>
    <property type="molecule type" value="Genomic_DNA"/>
</dbReference>
<dbReference type="InterPro" id="IPR000672">
    <property type="entry name" value="THF_DH/CycHdrlase"/>
</dbReference>
<dbReference type="InterPro" id="IPR020630">
    <property type="entry name" value="THF_DH/CycHdrlase_cat_dom"/>
</dbReference>
<dbReference type="EC" id="1.5.1.5" evidence="11"/>
<dbReference type="Pfam" id="PF00763">
    <property type="entry name" value="THF_DHG_CYH"/>
    <property type="match status" value="1"/>
</dbReference>
<evidence type="ECO:0000256" key="1">
    <source>
        <dbReference type="ARBA" id="ARBA00004777"/>
    </source>
</evidence>
<evidence type="ECO:0000256" key="11">
    <source>
        <dbReference type="HAMAP-Rule" id="MF_01576"/>
    </source>
</evidence>
<feature type="binding site" evidence="11">
    <location>
        <position position="232"/>
    </location>
    <ligand>
        <name>NADP(+)</name>
        <dbReference type="ChEBI" id="CHEBI:58349"/>
    </ligand>
</feature>
<comment type="subunit">
    <text evidence="11">Homodimer.</text>
</comment>
<dbReference type="NCBIfam" id="NF010783">
    <property type="entry name" value="PRK14186.1"/>
    <property type="match status" value="1"/>
</dbReference>
<dbReference type="InterPro" id="IPR020631">
    <property type="entry name" value="THF_DH/CycHdrlase_NAD-bd_dom"/>
</dbReference>
<dbReference type="InterPro" id="IPR020867">
    <property type="entry name" value="THF_DH/CycHdrlase_CS"/>
</dbReference>
<dbReference type="PANTHER" id="PTHR48099:SF5">
    <property type="entry name" value="C-1-TETRAHYDROFOLATE SYNTHASE, CYTOPLASMIC"/>
    <property type="match status" value="1"/>
</dbReference>
<keyword evidence="5 11" id="KW-0378">Hydrolase</keyword>
<dbReference type="EC" id="3.5.4.9" evidence="11"/>
<evidence type="ECO:0000313" key="15">
    <source>
        <dbReference type="Proteomes" id="UP001621714"/>
    </source>
</evidence>
<comment type="pathway">
    <text evidence="1 11">One-carbon metabolism; tetrahydrofolate interconversion.</text>
</comment>
<dbReference type="InterPro" id="IPR046346">
    <property type="entry name" value="Aminoacid_DH-like_N_sf"/>
</dbReference>
<evidence type="ECO:0000256" key="3">
    <source>
        <dbReference type="ARBA" id="ARBA00022605"/>
    </source>
</evidence>
<dbReference type="Gene3D" id="3.40.50.720">
    <property type="entry name" value="NAD(P)-binding Rossmann-like Domain"/>
    <property type="match status" value="1"/>
</dbReference>
<name>A0ABW8PUG6_9GAMM</name>
<dbReference type="InterPro" id="IPR036291">
    <property type="entry name" value="NAD(P)-bd_dom_sf"/>
</dbReference>
<keyword evidence="2 11" id="KW-0554">One-carbon metabolism</keyword>
<keyword evidence="15" id="KW-1185">Reference proteome</keyword>
<keyword evidence="4 11" id="KW-0658">Purine biosynthesis</keyword>
<dbReference type="Gene3D" id="3.40.50.10860">
    <property type="entry name" value="Leucine Dehydrogenase, chain A, domain 1"/>
    <property type="match status" value="1"/>
</dbReference>
<evidence type="ECO:0000256" key="5">
    <source>
        <dbReference type="ARBA" id="ARBA00022801"/>
    </source>
</evidence>
<evidence type="ECO:0000313" key="14">
    <source>
        <dbReference type="EMBL" id="MFK7159916.1"/>
    </source>
</evidence>
<keyword evidence="9 11" id="KW-0486">Methionine biosynthesis</keyword>
<evidence type="ECO:0000256" key="4">
    <source>
        <dbReference type="ARBA" id="ARBA00022755"/>
    </source>
</evidence>
<dbReference type="Proteomes" id="UP001621714">
    <property type="component" value="Unassembled WGS sequence"/>
</dbReference>
<sequence>MSARLLDGKHLALTLREAVAARIQQRQAQGLRAPCLAVILVGQDPASEVYVRNKHLACEKAGITSQAYTLDASTSQTQLEALIDQLNADPETDGILLQLPLPAGLDATPLLERIRPDKDVDGFHPYNLGRLAQRQPLLRPCTPKGIMTLLAQTGHNLKGLKATIVGASNIVGRPMALELLLAGCTVTVTHRFTRDLEAEVRAADLVVVGVGKPGLVKGEWIKSGALVIDVGINRLESGELVGDIEYAAAAERASWITPVPGGVGPMTVASLLENTLQACELLHPANPPATST</sequence>
<evidence type="ECO:0000259" key="13">
    <source>
        <dbReference type="Pfam" id="PF02882"/>
    </source>
</evidence>
<protein>
    <recommendedName>
        <fullName evidence="11">Bifunctional protein FolD</fullName>
    </recommendedName>
    <domain>
        <recommendedName>
            <fullName evidence="11">Methylenetetrahydrofolate dehydrogenase</fullName>
            <ecNumber evidence="11">1.5.1.5</ecNumber>
        </recommendedName>
    </domain>
    <domain>
        <recommendedName>
            <fullName evidence="11">Methenyltetrahydrofolate cyclohydrolase</fullName>
            <ecNumber evidence="11">3.5.4.9</ecNumber>
        </recommendedName>
    </domain>
</protein>
<comment type="catalytic activity">
    <reaction evidence="11">
        <text>(6R)-5,10-methenyltetrahydrofolate + H2O = (6R)-10-formyltetrahydrofolate + H(+)</text>
        <dbReference type="Rhea" id="RHEA:23700"/>
        <dbReference type="ChEBI" id="CHEBI:15377"/>
        <dbReference type="ChEBI" id="CHEBI:15378"/>
        <dbReference type="ChEBI" id="CHEBI:57455"/>
        <dbReference type="ChEBI" id="CHEBI:195366"/>
        <dbReference type="EC" id="3.5.4.9"/>
    </reaction>
</comment>
<evidence type="ECO:0000256" key="7">
    <source>
        <dbReference type="ARBA" id="ARBA00023002"/>
    </source>
</evidence>
<evidence type="ECO:0000256" key="8">
    <source>
        <dbReference type="ARBA" id="ARBA00023102"/>
    </source>
</evidence>
<comment type="caution">
    <text evidence="14">The sequence shown here is derived from an EMBL/GenBank/DDBJ whole genome shotgun (WGS) entry which is preliminary data.</text>
</comment>
<accession>A0ABW8PUG6</accession>
<reference evidence="14 15" key="1">
    <citation type="submission" date="2024-02" db="EMBL/GenBank/DDBJ databases">
        <title>Marinospirillum sp. MEB 164 isolated from Lonar lake sediment.</title>
        <authorList>
            <person name="Joshi A."/>
            <person name="Thite S."/>
        </authorList>
    </citation>
    <scope>NUCLEOTIDE SEQUENCE [LARGE SCALE GENOMIC DNA]</scope>
    <source>
        <strain evidence="14 15">MEB164</strain>
    </source>
</reference>
<dbReference type="GO" id="GO:0004477">
    <property type="term" value="F:methenyltetrahydrofolate cyclohydrolase activity"/>
    <property type="evidence" value="ECO:0007669"/>
    <property type="project" value="UniProtKB-EC"/>
</dbReference>
<evidence type="ECO:0000256" key="10">
    <source>
        <dbReference type="ARBA" id="ARBA00023268"/>
    </source>
</evidence>